<dbReference type="OrthoDB" id="6244246at2759"/>
<accession>A0A3P7DGI9</accession>
<feature type="region of interest" description="Disordered" evidence="1">
    <location>
        <begin position="110"/>
        <end position="194"/>
    </location>
</feature>
<sequence>MHLSLPFSVNSAAQRSQTFPASIFTSPSWWWIGQLCAVVPRLCYTAPQVDNSSLIEILCAELEQHKRSGGGYGASSRMRNENATRQRLRSSDNREDAVDAMFVRVRRRSMLPAIQPTPPMQIRADRQDNRKGNKHMSEDLTRRQSNERLEDSTPRIAIAVQSPSEEGEEEEEEEEKGAEDTDFYTDDDADSEEAEVSSRRELQMDLASFPFSLLRCISSVWAPFVSWLNSQGIVAVMLAVELALNSSGGREIWSLIVSGELIDISCP</sequence>
<dbReference type="Proteomes" id="UP000275846">
    <property type="component" value="Unassembled WGS sequence"/>
</dbReference>
<gene>
    <name evidence="2" type="ORF">SSLN_LOCUS17511</name>
</gene>
<feature type="compositionally biased region" description="Acidic residues" evidence="1">
    <location>
        <begin position="165"/>
        <end position="194"/>
    </location>
</feature>
<feature type="region of interest" description="Disordered" evidence="1">
    <location>
        <begin position="68"/>
        <end position="95"/>
    </location>
</feature>
<dbReference type="EMBL" id="UYSU01042626">
    <property type="protein sequence ID" value="VDM03897.1"/>
    <property type="molecule type" value="Genomic_DNA"/>
</dbReference>
<proteinExistence type="predicted"/>
<dbReference type="AlphaFoldDB" id="A0A3P7DGI9"/>
<reference evidence="2 3" key="1">
    <citation type="submission" date="2018-11" db="EMBL/GenBank/DDBJ databases">
        <authorList>
            <consortium name="Pathogen Informatics"/>
        </authorList>
    </citation>
    <scope>NUCLEOTIDE SEQUENCE [LARGE SCALE GENOMIC DNA]</scope>
    <source>
        <strain evidence="2 3">NST_G2</strain>
    </source>
</reference>
<protein>
    <submittedName>
        <fullName evidence="2">Uncharacterized protein</fullName>
    </submittedName>
</protein>
<evidence type="ECO:0000256" key="1">
    <source>
        <dbReference type="SAM" id="MobiDB-lite"/>
    </source>
</evidence>
<evidence type="ECO:0000313" key="3">
    <source>
        <dbReference type="Proteomes" id="UP000275846"/>
    </source>
</evidence>
<feature type="compositionally biased region" description="Basic and acidic residues" evidence="1">
    <location>
        <begin position="123"/>
        <end position="153"/>
    </location>
</feature>
<evidence type="ECO:0000313" key="2">
    <source>
        <dbReference type="EMBL" id="VDM03897.1"/>
    </source>
</evidence>
<name>A0A3P7DGI9_SCHSO</name>
<feature type="compositionally biased region" description="Basic and acidic residues" evidence="1">
    <location>
        <begin position="78"/>
        <end position="95"/>
    </location>
</feature>
<organism evidence="2 3">
    <name type="scientific">Schistocephalus solidus</name>
    <name type="common">Tapeworm</name>
    <dbReference type="NCBI Taxonomy" id="70667"/>
    <lineage>
        <taxon>Eukaryota</taxon>
        <taxon>Metazoa</taxon>
        <taxon>Spiralia</taxon>
        <taxon>Lophotrochozoa</taxon>
        <taxon>Platyhelminthes</taxon>
        <taxon>Cestoda</taxon>
        <taxon>Eucestoda</taxon>
        <taxon>Diphyllobothriidea</taxon>
        <taxon>Diphyllobothriidae</taxon>
        <taxon>Schistocephalus</taxon>
    </lineage>
</organism>
<keyword evidence="3" id="KW-1185">Reference proteome</keyword>